<dbReference type="Proteomes" id="UP000014500">
    <property type="component" value="Unassembled WGS sequence"/>
</dbReference>
<organism evidence="3 4">
    <name type="scientific">Strigamia maritima</name>
    <name type="common">European centipede</name>
    <name type="synonym">Geophilus maritimus</name>
    <dbReference type="NCBI Taxonomy" id="126957"/>
    <lineage>
        <taxon>Eukaryota</taxon>
        <taxon>Metazoa</taxon>
        <taxon>Ecdysozoa</taxon>
        <taxon>Arthropoda</taxon>
        <taxon>Myriapoda</taxon>
        <taxon>Chilopoda</taxon>
        <taxon>Pleurostigmophora</taxon>
        <taxon>Geophilomorpha</taxon>
        <taxon>Linotaeniidae</taxon>
        <taxon>Strigamia</taxon>
    </lineage>
</organism>
<feature type="chain" id="PRO_5045270598" evidence="2">
    <location>
        <begin position="22"/>
        <end position="105"/>
    </location>
</feature>
<evidence type="ECO:0000256" key="2">
    <source>
        <dbReference type="SAM" id="SignalP"/>
    </source>
</evidence>
<dbReference type="HOGENOM" id="CLU_2239968_0_0_1"/>
<proteinExistence type="predicted"/>
<dbReference type="AlphaFoldDB" id="T1JGI7"/>
<name>T1JGI7_STRMM</name>
<feature type="signal peptide" evidence="2">
    <location>
        <begin position="1"/>
        <end position="21"/>
    </location>
</feature>
<evidence type="ECO:0000256" key="1">
    <source>
        <dbReference type="SAM" id="MobiDB-lite"/>
    </source>
</evidence>
<sequence length="105" mass="11670">MTSRVFFAVIFFSLCIIHCKSDDADSIVQFQFSKQSAAAYLKGVNIAEFLAHILAHSAVNQTNQNMTTFIATPTTPTGPPVSRNPTKKYKLKDNYQPGIKQENES</sequence>
<feature type="region of interest" description="Disordered" evidence="1">
    <location>
        <begin position="69"/>
        <end position="105"/>
    </location>
</feature>
<accession>T1JGI7</accession>
<dbReference type="EnsemblMetazoa" id="SMAR012960-RA">
    <property type="protein sequence ID" value="SMAR012960-PA"/>
    <property type="gene ID" value="SMAR012960"/>
</dbReference>
<reference evidence="4" key="1">
    <citation type="submission" date="2011-05" db="EMBL/GenBank/DDBJ databases">
        <authorList>
            <person name="Richards S.R."/>
            <person name="Qu J."/>
            <person name="Jiang H."/>
            <person name="Jhangiani S.N."/>
            <person name="Agravi P."/>
            <person name="Goodspeed R."/>
            <person name="Gross S."/>
            <person name="Mandapat C."/>
            <person name="Jackson L."/>
            <person name="Mathew T."/>
            <person name="Pu L."/>
            <person name="Thornton R."/>
            <person name="Saada N."/>
            <person name="Wilczek-Boney K.B."/>
            <person name="Lee S."/>
            <person name="Kovar C."/>
            <person name="Wu Y."/>
            <person name="Scherer S.E."/>
            <person name="Worley K.C."/>
            <person name="Muzny D.M."/>
            <person name="Gibbs R."/>
        </authorList>
    </citation>
    <scope>NUCLEOTIDE SEQUENCE</scope>
    <source>
        <strain evidence="4">Brora</strain>
    </source>
</reference>
<protein>
    <submittedName>
        <fullName evidence="3">Uncharacterized protein</fullName>
    </submittedName>
</protein>
<keyword evidence="2" id="KW-0732">Signal</keyword>
<evidence type="ECO:0000313" key="4">
    <source>
        <dbReference type="Proteomes" id="UP000014500"/>
    </source>
</evidence>
<keyword evidence="4" id="KW-1185">Reference proteome</keyword>
<dbReference type="EMBL" id="JH432204">
    <property type="status" value="NOT_ANNOTATED_CDS"/>
    <property type="molecule type" value="Genomic_DNA"/>
</dbReference>
<reference evidence="3" key="2">
    <citation type="submission" date="2015-02" db="UniProtKB">
        <authorList>
            <consortium name="EnsemblMetazoa"/>
        </authorList>
    </citation>
    <scope>IDENTIFICATION</scope>
</reference>
<evidence type="ECO:0000313" key="3">
    <source>
        <dbReference type="EnsemblMetazoa" id="SMAR012960-PA"/>
    </source>
</evidence>